<evidence type="ECO:0000313" key="3">
    <source>
        <dbReference type="Proteomes" id="UP001562357"/>
    </source>
</evidence>
<evidence type="ECO:0000313" key="2">
    <source>
        <dbReference type="EMBL" id="GAB0132154.1"/>
    </source>
</evidence>
<sequence>MELTPDPIATRPARHGTKKRLYLSRPEPDLLTTRRHITRFIPRTPSPPPCPPPPPIEEPCPVVEEPAPEPCPSPPCPPPAPPEPEPEPEPQIEVIAVDVEPSIKSSKSSKSSRSRSRGHSRSRREKEIYIERDRFIPVPFPVPVELEHDTFRYVEAPRRYIEPPSPPPRRVEDRNGTTHVHIRTEDRERSGGYCRDYRERDRQRDIYDCYRR</sequence>
<proteinExistence type="predicted"/>
<feature type="compositionally biased region" description="Basic and acidic residues" evidence="1">
    <location>
        <begin position="169"/>
        <end position="178"/>
    </location>
</feature>
<keyword evidence="3" id="KW-1185">Reference proteome</keyword>
<feature type="compositionally biased region" description="Basic residues" evidence="1">
    <location>
        <begin position="110"/>
        <end position="123"/>
    </location>
</feature>
<feature type="compositionally biased region" description="Pro residues" evidence="1">
    <location>
        <begin position="68"/>
        <end position="83"/>
    </location>
</feature>
<accession>A0ABQ0CFD5</accession>
<dbReference type="EMBL" id="BAAFGZ010000011">
    <property type="protein sequence ID" value="GAB0132154.1"/>
    <property type="molecule type" value="Genomic_DNA"/>
</dbReference>
<gene>
    <name evidence="2" type="primary">g598</name>
    <name evidence="2" type="ORF">EsDP_00000598</name>
</gene>
<feature type="region of interest" description="Disordered" evidence="1">
    <location>
        <begin position="1"/>
        <end position="127"/>
    </location>
</feature>
<evidence type="ECO:0000256" key="1">
    <source>
        <dbReference type="SAM" id="MobiDB-lite"/>
    </source>
</evidence>
<name>A0ABQ0CFD5_9HYPO</name>
<feature type="compositionally biased region" description="Pro residues" evidence="1">
    <location>
        <begin position="44"/>
        <end position="58"/>
    </location>
</feature>
<organism evidence="2 3">
    <name type="scientific">Epichloe bromicola</name>
    <dbReference type="NCBI Taxonomy" id="79588"/>
    <lineage>
        <taxon>Eukaryota</taxon>
        <taxon>Fungi</taxon>
        <taxon>Dikarya</taxon>
        <taxon>Ascomycota</taxon>
        <taxon>Pezizomycotina</taxon>
        <taxon>Sordariomycetes</taxon>
        <taxon>Hypocreomycetidae</taxon>
        <taxon>Hypocreales</taxon>
        <taxon>Clavicipitaceae</taxon>
        <taxon>Epichloe</taxon>
    </lineage>
</organism>
<feature type="compositionally biased region" description="Basic residues" evidence="1">
    <location>
        <begin position="12"/>
        <end position="22"/>
    </location>
</feature>
<feature type="region of interest" description="Disordered" evidence="1">
    <location>
        <begin position="157"/>
        <end position="178"/>
    </location>
</feature>
<protein>
    <submittedName>
        <fullName evidence="2">Uncharacterized protein</fullName>
    </submittedName>
</protein>
<reference evidence="3" key="1">
    <citation type="submission" date="2024-06" db="EMBL/GenBank/DDBJ databases">
        <title>Draft Genome Sequences of Epichloe bromicola Strains Isolated from Elymus ciliaris.</title>
        <authorList>
            <consortium name="Epichloe bromicola genome sequencing consortium"/>
            <person name="Miura A."/>
            <person name="Imano S."/>
            <person name="Ashida A."/>
            <person name="Sato I."/>
            <person name="Chiba S."/>
            <person name="Tanaka A."/>
            <person name="Camagna M."/>
            <person name="Takemoto D."/>
        </authorList>
    </citation>
    <scope>NUCLEOTIDE SEQUENCE [LARGE SCALE GENOMIC DNA]</scope>
    <source>
        <strain evidence="3">DP</strain>
    </source>
</reference>
<comment type="caution">
    <text evidence="2">The sequence shown here is derived from an EMBL/GenBank/DDBJ whole genome shotgun (WGS) entry which is preliminary data.</text>
</comment>
<dbReference type="Proteomes" id="UP001562357">
    <property type="component" value="Unassembled WGS sequence"/>
</dbReference>
<dbReference type="PRINTS" id="PR01217">
    <property type="entry name" value="PRICHEXTENSN"/>
</dbReference>